<evidence type="ECO:0000256" key="4">
    <source>
        <dbReference type="ARBA" id="ARBA00022989"/>
    </source>
</evidence>
<keyword evidence="10" id="KW-0378">Hydrolase</keyword>
<comment type="subcellular location">
    <subcellularLocation>
        <location evidence="1">Cell membrane</location>
        <topology evidence="1">Multi-pass membrane protein</topology>
    </subcellularLocation>
</comment>
<evidence type="ECO:0000313" key="11">
    <source>
        <dbReference type="Proteomes" id="UP000069632"/>
    </source>
</evidence>
<evidence type="ECO:0000313" key="10">
    <source>
        <dbReference type="EMBL" id="CZE47836.1"/>
    </source>
</evidence>
<protein>
    <submittedName>
        <fullName evidence="10">Integral membrane protein-permease, involved in lipoprotein release</fullName>
        <ecNumber evidence="10">3.6.3.-</ecNumber>
    </submittedName>
</protein>
<dbReference type="GO" id="GO:0016787">
    <property type="term" value="F:hydrolase activity"/>
    <property type="evidence" value="ECO:0007669"/>
    <property type="project" value="UniProtKB-KW"/>
</dbReference>
<dbReference type="GO" id="GO:0022857">
    <property type="term" value="F:transmembrane transporter activity"/>
    <property type="evidence" value="ECO:0007669"/>
    <property type="project" value="TreeGrafter"/>
</dbReference>
<accession>A0A128EFY0</accession>
<evidence type="ECO:0000259" key="8">
    <source>
        <dbReference type="Pfam" id="PF02687"/>
    </source>
</evidence>
<dbReference type="Proteomes" id="UP000069632">
    <property type="component" value="Unassembled WGS sequence"/>
</dbReference>
<keyword evidence="4 7" id="KW-1133">Transmembrane helix</keyword>
<gene>
    <name evidence="10" type="primary">macB_1</name>
    <name evidence="10" type="ORF">ERS672216_01091</name>
</gene>
<dbReference type="InterPro" id="IPR003838">
    <property type="entry name" value="ABC3_permease_C"/>
</dbReference>
<evidence type="ECO:0000256" key="5">
    <source>
        <dbReference type="ARBA" id="ARBA00023136"/>
    </source>
</evidence>
<keyword evidence="5 7" id="KW-0472">Membrane</keyword>
<comment type="similarity">
    <text evidence="6">Belongs to the ABC-4 integral membrane protein family.</text>
</comment>
<feature type="domain" description="MacB-like periplasmic core" evidence="9">
    <location>
        <begin position="24"/>
        <end position="202"/>
    </location>
</feature>
<evidence type="ECO:0000256" key="7">
    <source>
        <dbReference type="SAM" id="Phobius"/>
    </source>
</evidence>
<dbReference type="EMBL" id="FIZP01000004">
    <property type="protein sequence ID" value="CZE47836.1"/>
    <property type="molecule type" value="Genomic_DNA"/>
</dbReference>
<keyword evidence="10" id="KW-0449">Lipoprotein</keyword>
<reference evidence="10 11" key="1">
    <citation type="submission" date="2016-02" db="EMBL/GenBank/DDBJ databases">
        <authorList>
            <consortium name="Pathogen Informatics"/>
        </authorList>
    </citation>
    <scope>NUCLEOTIDE SEQUENCE [LARGE SCALE GENOMIC DNA]</scope>
    <source>
        <strain evidence="10 11">RC20</strain>
    </source>
</reference>
<dbReference type="PROSITE" id="PS51257">
    <property type="entry name" value="PROKAR_LIPOPROTEIN"/>
    <property type="match status" value="1"/>
</dbReference>
<dbReference type="InterPro" id="IPR050250">
    <property type="entry name" value="Macrolide_Exporter_MacB"/>
</dbReference>
<sequence length="380" mass="41493">MDANKIFFINSILKSFKNSGLRSLVIFIAIMIGACVSSAFINVYADIDAKVSKELNSYGANLIISPSDFEKENFISEKNLSLAFSKIPKELVLAQGKFLFSSANIGTTSAVVMGVNFESLKKVMPYLDLQSGKMINLDFDNKNALIGVNLAKIAGFKVGDEVEIKNSFDNNVIKVRIKGVVYDGEKEDNLLIISLSLAQEFFKKDGLINYSNAIINTDFQNLSQISKNLSNKQIHFEPVSKISKSQGAILDKIKLLMALISIIILIITAICVNTSLSSILLSRLKEIALLRAIGASKKNILNLYTGEIFTLALLASIVGAFAGFLLAQILGEAIFSSTINFRFISVVVAIIVSLVFAFLASFYPIKKALNANMANLLRGE</sequence>
<proteinExistence type="inferred from homology"/>
<dbReference type="EC" id="3.6.3.-" evidence="10"/>
<dbReference type="AlphaFoldDB" id="A0A128EFY0"/>
<dbReference type="InterPro" id="IPR025857">
    <property type="entry name" value="MacB_PCD"/>
</dbReference>
<keyword evidence="11" id="KW-1185">Reference proteome</keyword>
<dbReference type="PANTHER" id="PTHR30572:SF4">
    <property type="entry name" value="ABC TRANSPORTER PERMEASE YTRF"/>
    <property type="match status" value="1"/>
</dbReference>
<keyword evidence="2" id="KW-1003">Cell membrane</keyword>
<feature type="transmembrane region" description="Helical" evidence="7">
    <location>
        <begin position="21"/>
        <end position="45"/>
    </location>
</feature>
<dbReference type="GO" id="GO:0005886">
    <property type="term" value="C:plasma membrane"/>
    <property type="evidence" value="ECO:0007669"/>
    <property type="project" value="UniProtKB-SubCell"/>
</dbReference>
<evidence type="ECO:0000259" key="9">
    <source>
        <dbReference type="Pfam" id="PF12704"/>
    </source>
</evidence>
<dbReference type="RefSeq" id="WP_075540225.1">
    <property type="nucleotide sequence ID" value="NZ_CP053844.1"/>
</dbReference>
<dbReference type="Pfam" id="PF02687">
    <property type="entry name" value="FtsX"/>
    <property type="match status" value="1"/>
</dbReference>
<keyword evidence="3 7" id="KW-0812">Transmembrane</keyword>
<evidence type="ECO:0000256" key="6">
    <source>
        <dbReference type="ARBA" id="ARBA00038076"/>
    </source>
</evidence>
<evidence type="ECO:0000256" key="3">
    <source>
        <dbReference type="ARBA" id="ARBA00022692"/>
    </source>
</evidence>
<feature type="transmembrane region" description="Helical" evidence="7">
    <location>
        <begin position="255"/>
        <end position="281"/>
    </location>
</feature>
<name>A0A128EFY0_9BACT</name>
<evidence type="ECO:0000256" key="1">
    <source>
        <dbReference type="ARBA" id="ARBA00004651"/>
    </source>
</evidence>
<evidence type="ECO:0000256" key="2">
    <source>
        <dbReference type="ARBA" id="ARBA00022475"/>
    </source>
</evidence>
<feature type="domain" description="ABC3 transporter permease C-terminal" evidence="8">
    <location>
        <begin position="259"/>
        <end position="372"/>
    </location>
</feature>
<feature type="transmembrane region" description="Helical" evidence="7">
    <location>
        <begin position="339"/>
        <end position="363"/>
    </location>
</feature>
<dbReference type="OrthoDB" id="9770036at2"/>
<dbReference type="Pfam" id="PF12704">
    <property type="entry name" value="MacB_PCD"/>
    <property type="match status" value="1"/>
</dbReference>
<organism evidence="10 11">
    <name type="scientific">Campylobacter geochelonis</name>
    <dbReference type="NCBI Taxonomy" id="1780362"/>
    <lineage>
        <taxon>Bacteria</taxon>
        <taxon>Pseudomonadati</taxon>
        <taxon>Campylobacterota</taxon>
        <taxon>Epsilonproteobacteria</taxon>
        <taxon>Campylobacterales</taxon>
        <taxon>Campylobacteraceae</taxon>
        <taxon>Campylobacter</taxon>
    </lineage>
</organism>
<feature type="transmembrane region" description="Helical" evidence="7">
    <location>
        <begin position="301"/>
        <end position="327"/>
    </location>
</feature>
<dbReference type="PANTHER" id="PTHR30572">
    <property type="entry name" value="MEMBRANE COMPONENT OF TRANSPORTER-RELATED"/>
    <property type="match status" value="1"/>
</dbReference>